<protein>
    <submittedName>
        <fullName evidence="2">Uncharacterized protein</fullName>
    </submittedName>
</protein>
<sequence>MNLFGVLPRENCLFFYALSIISLVLFVLTIIVGIFDSKSKLKVVLLSSIGPLVTYYMYRLFYSMCEQSL</sequence>
<feature type="transmembrane region" description="Helical" evidence="1">
    <location>
        <begin position="41"/>
        <end position="58"/>
    </location>
</feature>
<reference evidence="2" key="1">
    <citation type="journal article" date="2020" name="Nature">
        <title>Giant virus diversity and host interactions through global metagenomics.</title>
        <authorList>
            <person name="Schulz F."/>
            <person name="Roux S."/>
            <person name="Paez-Espino D."/>
            <person name="Jungbluth S."/>
            <person name="Walsh D.A."/>
            <person name="Denef V.J."/>
            <person name="McMahon K.D."/>
            <person name="Konstantinidis K.T."/>
            <person name="Eloe-Fadrosh E.A."/>
            <person name="Kyrpides N.C."/>
            <person name="Woyke T."/>
        </authorList>
    </citation>
    <scope>NUCLEOTIDE SEQUENCE</scope>
    <source>
        <strain evidence="2">GVMAG-M-3300010158-55</strain>
    </source>
</reference>
<evidence type="ECO:0000313" key="2">
    <source>
        <dbReference type="EMBL" id="QHS88489.1"/>
    </source>
</evidence>
<proteinExistence type="predicted"/>
<evidence type="ECO:0000256" key="1">
    <source>
        <dbReference type="SAM" id="Phobius"/>
    </source>
</evidence>
<organism evidence="2">
    <name type="scientific">viral metagenome</name>
    <dbReference type="NCBI Taxonomy" id="1070528"/>
    <lineage>
        <taxon>unclassified sequences</taxon>
        <taxon>metagenomes</taxon>
        <taxon>organismal metagenomes</taxon>
    </lineage>
</organism>
<keyword evidence="1" id="KW-0472">Membrane</keyword>
<keyword evidence="1" id="KW-1133">Transmembrane helix</keyword>
<accession>A0A6C0BA96</accession>
<feature type="transmembrane region" description="Helical" evidence="1">
    <location>
        <begin position="12"/>
        <end position="35"/>
    </location>
</feature>
<name>A0A6C0BA96_9ZZZZ</name>
<dbReference type="EMBL" id="MN739097">
    <property type="protein sequence ID" value="QHS88489.1"/>
    <property type="molecule type" value="Genomic_DNA"/>
</dbReference>
<keyword evidence="1" id="KW-0812">Transmembrane</keyword>
<dbReference type="AlphaFoldDB" id="A0A6C0BA96"/>